<dbReference type="EMBL" id="CM056817">
    <property type="protein sequence ID" value="KAJ8621471.1"/>
    <property type="molecule type" value="Genomic_DNA"/>
</dbReference>
<gene>
    <name evidence="1" type="ORF">MRB53_030000</name>
</gene>
<organism evidence="1 2">
    <name type="scientific">Persea americana</name>
    <name type="common">Avocado</name>
    <dbReference type="NCBI Taxonomy" id="3435"/>
    <lineage>
        <taxon>Eukaryota</taxon>
        <taxon>Viridiplantae</taxon>
        <taxon>Streptophyta</taxon>
        <taxon>Embryophyta</taxon>
        <taxon>Tracheophyta</taxon>
        <taxon>Spermatophyta</taxon>
        <taxon>Magnoliopsida</taxon>
        <taxon>Magnoliidae</taxon>
        <taxon>Laurales</taxon>
        <taxon>Lauraceae</taxon>
        <taxon>Persea</taxon>
    </lineage>
</organism>
<accession>A0ACC2KK86</accession>
<keyword evidence="2" id="KW-1185">Reference proteome</keyword>
<evidence type="ECO:0000313" key="1">
    <source>
        <dbReference type="EMBL" id="KAJ8621471.1"/>
    </source>
</evidence>
<reference evidence="1 2" key="1">
    <citation type="journal article" date="2022" name="Hortic Res">
        <title>A haplotype resolved chromosomal level avocado genome allows analysis of novel avocado genes.</title>
        <authorList>
            <person name="Nath O."/>
            <person name="Fletcher S.J."/>
            <person name="Hayward A."/>
            <person name="Shaw L.M."/>
            <person name="Masouleh A.K."/>
            <person name="Furtado A."/>
            <person name="Henry R.J."/>
            <person name="Mitter N."/>
        </authorList>
    </citation>
    <scope>NUCLEOTIDE SEQUENCE [LARGE SCALE GENOMIC DNA]</scope>
    <source>
        <strain evidence="2">cv. Hass</strain>
    </source>
</reference>
<sequence length="383" mass="42706">MHNSFYFVIFMWLIFLYTIGRVQSREEGNFSHHSPSAIFVFGDSLSDTGNVIAAFPFFADAENSPYGSTFFHAPSGRYSDGRLIIDFMASRWGFPFVEPYSSNIVPNYRHGINFAVSGATAINVTRPIPFFLPLQTDHFIRFKRNVYRSLNSKHKSECLESRVPPLASFKDGMYMIFIGINDILDNFTVDGATPAEVMEKTVPQVISAIFKAVQDLHREGARNFMVFNVPAIGCTPLLLTLASSGAYNSTDGLGCLKEYNGVVEFANLELGKALNALHHQLEDITIMVADLYAFMLEAIANPTRYGFDKKVTLKACCGYGGDPYNYSPLVTCGGNPSAKSCSRPSEYMSWDGLHFTDAFSQRFVEVMMRGMPYLKPALSTVYC</sequence>
<proteinExistence type="predicted"/>
<protein>
    <submittedName>
        <fullName evidence="1">Uncharacterized protein</fullName>
    </submittedName>
</protein>
<name>A0ACC2KK86_PERAE</name>
<dbReference type="Proteomes" id="UP001234297">
    <property type="component" value="Chromosome 9"/>
</dbReference>
<comment type="caution">
    <text evidence="1">The sequence shown here is derived from an EMBL/GenBank/DDBJ whole genome shotgun (WGS) entry which is preliminary data.</text>
</comment>
<evidence type="ECO:0000313" key="2">
    <source>
        <dbReference type="Proteomes" id="UP001234297"/>
    </source>
</evidence>